<feature type="region of interest" description="Disordered" evidence="1">
    <location>
        <begin position="24"/>
        <end position="118"/>
    </location>
</feature>
<feature type="compositionally biased region" description="Acidic residues" evidence="1">
    <location>
        <begin position="333"/>
        <end position="343"/>
    </location>
</feature>
<dbReference type="PANTHER" id="PTHR35397">
    <property type="entry name" value="C2 DOMAIN-CONTAINING PROTEIN-RELATED"/>
    <property type="match status" value="1"/>
</dbReference>
<proteinExistence type="predicted"/>
<sequence>MAGYGTAGMGVLYDPLCAAVARGPRARSPRPTHAPDSPPVTVAGPFKHMLPDAGPAGSRSAGGSKSAAAVRDSTSSSRSQVSGKGKVRLASKKKPKPDKGKSPLSHRGSEKSRRDATRPRWSFNVARALVACTTPQLEPVRAHALLAEAVPLLSVPMFVYSSAEAARNGRKSLLALWEWLLTPAGEAVATKSAARSESIGENTRFTALASLMHRGEWSLKTLQFSKTLRPMASKIDIALAVRYRDALVATLRVALDALAGTFGTRLSSAKATFCARVLAVAYFSVPGVCGHIVLATDPPLTDAGSPETGACNANDASDSERSPSTPRWAGGAGDDEVVEDAGEDHDKARSRIERETKAREATHAELADLCVSDKMLSAQLGIELPPDLVVYPYLFRGLPQSASSEFEVDPDARWLSVLAKRCKMFMLFIRELVLHVRRVFRLSSGGAQSVVPWMLVPGFQALVEALCFEVRVRNAASGHDSAFIEATQFVLLNPYLISVLVRDLLSNISLHDVEQVGAGLDRVARWLAFAGRVHSRATLYNTFDPSFLIQVLDLLLGVERYSLTAKALAFISDHETVFQGEARIALMGNILLRKYFFHLFLHWSTAVRKLFHAVVIYHVVPIDAADAVAASVHISDNAPHWEVYLSCETNVEGPEQAVDLVLASKLHGYLTMLRDAAVPPHLAVYLPKALGEFDEAFMAYLDWRSMSRKVAPDEPGRAPPAISFDLTVHLPRDGYHAALGAAAQDG</sequence>
<feature type="compositionally biased region" description="Low complexity" evidence="1">
    <location>
        <begin position="53"/>
        <end position="82"/>
    </location>
</feature>
<feature type="compositionally biased region" description="Basic and acidic residues" evidence="1">
    <location>
        <begin position="344"/>
        <end position="356"/>
    </location>
</feature>
<organism evidence="2 3">
    <name type="scientific">Thecamonas trahens ATCC 50062</name>
    <dbReference type="NCBI Taxonomy" id="461836"/>
    <lineage>
        <taxon>Eukaryota</taxon>
        <taxon>Apusozoa</taxon>
        <taxon>Apusomonadida</taxon>
        <taxon>Apusomonadidae</taxon>
        <taxon>Thecamonas</taxon>
    </lineage>
</organism>
<feature type="compositionally biased region" description="Basic and acidic residues" evidence="1">
    <location>
        <begin position="97"/>
        <end position="118"/>
    </location>
</feature>
<dbReference type="PANTHER" id="PTHR35397:SF1">
    <property type="entry name" value="ARMADILLO-LIKE HELICAL DOMAIN-CONTAINING PROTEIN"/>
    <property type="match status" value="1"/>
</dbReference>
<accession>A0A0L0DJC3</accession>
<evidence type="ECO:0000256" key="1">
    <source>
        <dbReference type="SAM" id="MobiDB-lite"/>
    </source>
</evidence>
<dbReference type="RefSeq" id="XP_013762169.1">
    <property type="nucleotide sequence ID" value="XM_013906715.1"/>
</dbReference>
<feature type="region of interest" description="Disordered" evidence="1">
    <location>
        <begin position="304"/>
        <end position="356"/>
    </location>
</feature>
<dbReference type="eggNOG" id="ENOG502SABP">
    <property type="taxonomic scope" value="Eukaryota"/>
</dbReference>
<dbReference type="OrthoDB" id="296767at2759"/>
<dbReference type="InterPro" id="IPR013887">
    <property type="entry name" value="UPF0592"/>
</dbReference>
<reference evidence="2 3" key="1">
    <citation type="submission" date="2010-05" db="EMBL/GenBank/DDBJ databases">
        <title>The Genome Sequence of Thecamonas trahens ATCC 50062.</title>
        <authorList>
            <consortium name="The Broad Institute Genome Sequencing Platform"/>
            <person name="Russ C."/>
            <person name="Cuomo C."/>
            <person name="Shea T."/>
            <person name="Young S.K."/>
            <person name="Zeng Q."/>
            <person name="Koehrsen M."/>
            <person name="Haas B."/>
            <person name="Borodovsky M."/>
            <person name="Guigo R."/>
            <person name="Alvarado L."/>
            <person name="Berlin A."/>
            <person name="Bochicchio J."/>
            <person name="Borenstein D."/>
            <person name="Chapman S."/>
            <person name="Chen Z."/>
            <person name="Freedman E."/>
            <person name="Gellesch M."/>
            <person name="Goldberg J."/>
            <person name="Griggs A."/>
            <person name="Gujja S."/>
            <person name="Heilman E."/>
            <person name="Heiman D."/>
            <person name="Hepburn T."/>
            <person name="Howarth C."/>
            <person name="Jen D."/>
            <person name="Larson L."/>
            <person name="Mehta T."/>
            <person name="Park D."/>
            <person name="Pearson M."/>
            <person name="Roberts A."/>
            <person name="Saif S."/>
            <person name="Shenoy N."/>
            <person name="Sisk P."/>
            <person name="Stolte C."/>
            <person name="Sykes S."/>
            <person name="Thomson T."/>
            <person name="Walk T."/>
            <person name="White J."/>
            <person name="Yandava C."/>
            <person name="Burger G."/>
            <person name="Gray M.W."/>
            <person name="Holland P.W.H."/>
            <person name="King N."/>
            <person name="Lang F.B.F."/>
            <person name="Roger A.J."/>
            <person name="Ruiz-Trillo I."/>
            <person name="Lander E."/>
            <person name="Nusbaum C."/>
        </authorList>
    </citation>
    <scope>NUCLEOTIDE SEQUENCE [LARGE SCALE GENOMIC DNA]</scope>
    <source>
        <strain evidence="2 3">ATCC 50062</strain>
    </source>
</reference>
<dbReference type="Pfam" id="PF08578">
    <property type="entry name" value="DUF1765"/>
    <property type="match status" value="1"/>
</dbReference>
<evidence type="ECO:0000313" key="3">
    <source>
        <dbReference type="Proteomes" id="UP000054408"/>
    </source>
</evidence>
<keyword evidence="3" id="KW-1185">Reference proteome</keyword>
<name>A0A0L0DJC3_THETB</name>
<evidence type="ECO:0000313" key="2">
    <source>
        <dbReference type="EMBL" id="KNC52166.1"/>
    </source>
</evidence>
<dbReference type="AlphaFoldDB" id="A0A0L0DJC3"/>
<dbReference type="GeneID" id="25560766"/>
<dbReference type="OMA" id="WIFLDEC"/>
<gene>
    <name evidence="2" type="ORF">AMSG_00992</name>
</gene>
<feature type="compositionally biased region" description="Basic residues" evidence="1">
    <location>
        <begin position="85"/>
        <end position="96"/>
    </location>
</feature>
<dbReference type="EMBL" id="GL349436">
    <property type="protein sequence ID" value="KNC52166.1"/>
    <property type="molecule type" value="Genomic_DNA"/>
</dbReference>
<dbReference type="Proteomes" id="UP000054408">
    <property type="component" value="Unassembled WGS sequence"/>
</dbReference>
<protein>
    <submittedName>
        <fullName evidence="2">Uncharacterized protein</fullName>
    </submittedName>
</protein>